<accession>A0A6H1ZR09</accession>
<reference evidence="1" key="1">
    <citation type="submission" date="2020-03" db="EMBL/GenBank/DDBJ databases">
        <title>The deep terrestrial virosphere.</title>
        <authorList>
            <person name="Holmfeldt K."/>
            <person name="Nilsson E."/>
            <person name="Simone D."/>
            <person name="Lopez-Fernandez M."/>
            <person name="Wu X."/>
            <person name="de Brujin I."/>
            <person name="Lundin D."/>
            <person name="Andersson A."/>
            <person name="Bertilsson S."/>
            <person name="Dopson M."/>
        </authorList>
    </citation>
    <scope>NUCLEOTIDE SEQUENCE</scope>
    <source>
        <strain evidence="3">MM415A00502</strain>
        <strain evidence="2">MM415B00571</strain>
        <strain evidence="1">TM448A01450</strain>
        <strain evidence="4">TM448B01526</strain>
    </source>
</reference>
<evidence type="ECO:0000313" key="3">
    <source>
        <dbReference type="EMBL" id="QJA81686.1"/>
    </source>
</evidence>
<dbReference type="EMBL" id="MT141508">
    <property type="protein sequence ID" value="QJA63874.1"/>
    <property type="molecule type" value="Genomic_DNA"/>
</dbReference>
<name>A0A6H1ZR09_9ZZZZ</name>
<dbReference type="EMBL" id="MT144152">
    <property type="protein sequence ID" value="QJA49747.1"/>
    <property type="molecule type" value="Genomic_DNA"/>
</dbReference>
<protein>
    <submittedName>
        <fullName evidence="1">Uncharacterized protein</fullName>
    </submittedName>
</protein>
<organism evidence="1">
    <name type="scientific">viral metagenome</name>
    <dbReference type="NCBI Taxonomy" id="1070528"/>
    <lineage>
        <taxon>unclassified sequences</taxon>
        <taxon>metagenomes</taxon>
        <taxon>organismal metagenomes</taxon>
    </lineage>
</organism>
<sequence>MLTETIHLDWYKDFGIKVYDSDCAYVDLSSYIGELNQNPDGYWKNDVCEIKRFEHKEYGFKFSEHELRLVDLKTILTKIEKLTVCEEWDWSIVFGGLNPIKFDGKLEIFELNSVNKYVDDIIDKKIIEIIELHGGYPVFFRRIPWELHIKNKPLWYPDTGYKEIYNFDTMTYRKPTLDEIINNASLYTRFSTGFV</sequence>
<dbReference type="AlphaFoldDB" id="A0A6H1ZR09"/>
<evidence type="ECO:0000313" key="2">
    <source>
        <dbReference type="EMBL" id="QJA63874.1"/>
    </source>
</evidence>
<dbReference type="EMBL" id="MT144776">
    <property type="protein sequence ID" value="QJH99232.1"/>
    <property type="molecule type" value="Genomic_DNA"/>
</dbReference>
<gene>
    <name evidence="3" type="ORF">MM415A00502_0010</name>
    <name evidence="2" type="ORF">MM415B00571_0020</name>
    <name evidence="1" type="ORF">TM448A01450_0013</name>
    <name evidence="4" type="ORF">TM448B01526_0014</name>
</gene>
<proteinExistence type="predicted"/>
<evidence type="ECO:0000313" key="4">
    <source>
        <dbReference type="EMBL" id="QJH99232.1"/>
    </source>
</evidence>
<dbReference type="EMBL" id="MT142467">
    <property type="protein sequence ID" value="QJA81686.1"/>
    <property type="molecule type" value="Genomic_DNA"/>
</dbReference>
<evidence type="ECO:0000313" key="1">
    <source>
        <dbReference type="EMBL" id="QJA49747.1"/>
    </source>
</evidence>